<reference evidence="2 3" key="1">
    <citation type="submission" date="2024-09" db="EMBL/GenBank/DDBJ databases">
        <authorList>
            <person name="Sun Q."/>
            <person name="Mori K."/>
        </authorList>
    </citation>
    <scope>NUCLEOTIDE SEQUENCE [LARGE SCALE GENOMIC DNA]</scope>
    <source>
        <strain evidence="2 3">CCM 7609</strain>
    </source>
</reference>
<evidence type="ECO:0000313" key="3">
    <source>
        <dbReference type="Proteomes" id="UP001589575"/>
    </source>
</evidence>
<dbReference type="EMBL" id="JBHMFI010000001">
    <property type="protein sequence ID" value="MFB9070908.1"/>
    <property type="molecule type" value="Genomic_DNA"/>
</dbReference>
<sequence>MRHAGAAGGAPGARRELQAAVVAVSGVDGPVASGLALSQGVPAGGRGGGGGCGEGGQAGAGHGNAGEACGRAADDGAAGGLGGSGSLLHGFLGFRPTTAQVVPDRPCSTVRRPRWISRHGVPRGRCRWGNPAGFLPDHEKITKQD</sequence>
<feature type="region of interest" description="Disordered" evidence="1">
    <location>
        <begin position="40"/>
        <end position="76"/>
    </location>
</feature>
<keyword evidence="3" id="KW-1185">Reference proteome</keyword>
<comment type="caution">
    <text evidence="2">The sequence shown here is derived from an EMBL/GenBank/DDBJ whole genome shotgun (WGS) entry which is preliminary data.</text>
</comment>
<accession>A0ABV5FW44</accession>
<gene>
    <name evidence="2" type="ORF">ACFFX0_06765</name>
</gene>
<protein>
    <submittedName>
        <fullName evidence="2">Uncharacterized protein</fullName>
    </submittedName>
</protein>
<proteinExistence type="predicted"/>
<name>A0ABV5FW44_9MICC</name>
<organism evidence="2 3">
    <name type="scientific">Citricoccus parietis</name>
    <dbReference type="NCBI Taxonomy" id="592307"/>
    <lineage>
        <taxon>Bacteria</taxon>
        <taxon>Bacillati</taxon>
        <taxon>Actinomycetota</taxon>
        <taxon>Actinomycetes</taxon>
        <taxon>Micrococcales</taxon>
        <taxon>Micrococcaceae</taxon>
        <taxon>Citricoccus</taxon>
    </lineage>
</organism>
<dbReference type="Proteomes" id="UP001589575">
    <property type="component" value="Unassembled WGS sequence"/>
</dbReference>
<feature type="compositionally biased region" description="Gly residues" evidence="1">
    <location>
        <begin position="42"/>
        <end position="64"/>
    </location>
</feature>
<evidence type="ECO:0000313" key="2">
    <source>
        <dbReference type="EMBL" id="MFB9070908.1"/>
    </source>
</evidence>
<evidence type="ECO:0000256" key="1">
    <source>
        <dbReference type="SAM" id="MobiDB-lite"/>
    </source>
</evidence>